<evidence type="ECO:0000313" key="3">
    <source>
        <dbReference type="EMBL" id="KAA6403976.1"/>
    </source>
</evidence>
<feature type="signal peptide" evidence="2">
    <location>
        <begin position="1"/>
        <end position="18"/>
    </location>
</feature>
<evidence type="ECO:0000256" key="1">
    <source>
        <dbReference type="SAM" id="MobiDB-lite"/>
    </source>
</evidence>
<sequence length="362" mass="40360">MNQLFNVLLVFGLTALNAIVPLQRNDVQKFPIYTIESGNILTDNQTTILVQIKDLNDTTLRFQPDIDGNLTIFPDLNSLNWQISESYDTGFDVGSEQYVNFGFFDFQAAVLYVYKQVNIAPSYWHLYECQPRYDENGTGIFSASGTTVSDWSKITFIPGVVDEVCYGNQRSSQSFDCKTSNTTCQFGADTIADHTYGNDLLIAQGSKLDAAGLKLRIANFGPVYDIANWRVFYGWDDEDFLYLKRYNGGFGKGQESNIAINDYIVAYQPIDCSTEIEETTSAEECQCPEPTDAAYSTDPRTQLGGICYVEPDDPSPDDPSPDDPLPDDPLPDDPLPLDGSGYTRAAWTIIVVVLLLPLLSMW</sequence>
<organism evidence="3 4">
    <name type="scientific">Streblomastix strix</name>
    <dbReference type="NCBI Taxonomy" id="222440"/>
    <lineage>
        <taxon>Eukaryota</taxon>
        <taxon>Metamonada</taxon>
        <taxon>Preaxostyla</taxon>
        <taxon>Oxymonadida</taxon>
        <taxon>Streblomastigidae</taxon>
        <taxon>Streblomastix</taxon>
    </lineage>
</organism>
<evidence type="ECO:0000313" key="4">
    <source>
        <dbReference type="Proteomes" id="UP000324800"/>
    </source>
</evidence>
<comment type="caution">
    <text evidence="3">The sequence shown here is derived from an EMBL/GenBank/DDBJ whole genome shotgun (WGS) entry which is preliminary data.</text>
</comment>
<feature type="compositionally biased region" description="Acidic residues" evidence="1">
    <location>
        <begin position="310"/>
        <end position="331"/>
    </location>
</feature>
<evidence type="ECO:0000256" key="2">
    <source>
        <dbReference type="SAM" id="SignalP"/>
    </source>
</evidence>
<accession>A0A5J4XAZ1</accession>
<reference evidence="3 4" key="1">
    <citation type="submission" date="2019-03" db="EMBL/GenBank/DDBJ databases">
        <title>Single cell metagenomics reveals metabolic interactions within the superorganism composed of flagellate Streblomastix strix and complex community of Bacteroidetes bacteria on its surface.</title>
        <authorList>
            <person name="Treitli S.C."/>
            <person name="Kolisko M."/>
            <person name="Husnik F."/>
            <person name="Keeling P."/>
            <person name="Hampl V."/>
        </authorList>
    </citation>
    <scope>NUCLEOTIDE SEQUENCE [LARGE SCALE GENOMIC DNA]</scope>
    <source>
        <strain evidence="3">ST1C</strain>
    </source>
</reference>
<dbReference type="Proteomes" id="UP000324800">
    <property type="component" value="Unassembled WGS sequence"/>
</dbReference>
<dbReference type="AlphaFoldDB" id="A0A5J4XAZ1"/>
<keyword evidence="2" id="KW-0732">Signal</keyword>
<dbReference type="EMBL" id="SNRW01000041">
    <property type="protein sequence ID" value="KAA6403976.1"/>
    <property type="molecule type" value="Genomic_DNA"/>
</dbReference>
<feature type="region of interest" description="Disordered" evidence="1">
    <location>
        <begin position="305"/>
        <end position="337"/>
    </location>
</feature>
<protein>
    <submittedName>
        <fullName evidence="3">Uncharacterized protein</fullName>
    </submittedName>
</protein>
<name>A0A5J4XAZ1_9EUKA</name>
<gene>
    <name evidence="3" type="ORF">EZS28_000502</name>
</gene>
<feature type="chain" id="PRO_5023874738" evidence="2">
    <location>
        <begin position="19"/>
        <end position="362"/>
    </location>
</feature>
<proteinExistence type="predicted"/>